<dbReference type="SUPFAM" id="SSF49899">
    <property type="entry name" value="Concanavalin A-like lectins/glucanases"/>
    <property type="match status" value="1"/>
</dbReference>
<evidence type="ECO:0000259" key="2">
    <source>
        <dbReference type="PROSITE" id="PS51762"/>
    </source>
</evidence>
<dbReference type="InterPro" id="IPR050546">
    <property type="entry name" value="Glycosyl_Hydrlase_16"/>
</dbReference>
<proteinExistence type="predicted"/>
<dbReference type="Proteomes" id="UP000070501">
    <property type="component" value="Unassembled WGS sequence"/>
</dbReference>
<dbReference type="AlphaFoldDB" id="A0A136INS5"/>
<dbReference type="PANTHER" id="PTHR10963">
    <property type="entry name" value="GLYCOSYL HYDROLASE-RELATED"/>
    <property type="match status" value="1"/>
</dbReference>
<keyword evidence="1" id="KW-0732">Signal</keyword>
<dbReference type="InterPro" id="IPR000757">
    <property type="entry name" value="Beta-glucanase-like"/>
</dbReference>
<dbReference type="InParanoid" id="A0A136INS5"/>
<evidence type="ECO:0000313" key="4">
    <source>
        <dbReference type="Proteomes" id="UP000070501"/>
    </source>
</evidence>
<keyword evidence="4" id="KW-1185">Reference proteome</keyword>
<dbReference type="STRING" id="196109.A0A136INS5"/>
<dbReference type="GO" id="GO:0005975">
    <property type="term" value="P:carbohydrate metabolic process"/>
    <property type="evidence" value="ECO:0007669"/>
    <property type="project" value="InterPro"/>
</dbReference>
<reference evidence="4" key="1">
    <citation type="submission" date="2016-02" db="EMBL/GenBank/DDBJ databases">
        <title>Draft genome sequence of Microdochium bolleyi, a fungal endophyte of beachgrass.</title>
        <authorList>
            <consortium name="DOE Joint Genome Institute"/>
            <person name="David A.S."/>
            <person name="May G."/>
            <person name="Haridas S."/>
            <person name="Lim J."/>
            <person name="Wang M."/>
            <person name="Labutti K."/>
            <person name="Lipzen A."/>
            <person name="Barry K."/>
            <person name="Grigoriev I.V."/>
        </authorList>
    </citation>
    <scope>NUCLEOTIDE SEQUENCE [LARGE SCALE GENOMIC DNA]</scope>
    <source>
        <strain evidence="4">J235TASD1</strain>
    </source>
</reference>
<feature type="chain" id="PRO_5007292903" evidence="1">
    <location>
        <begin position="22"/>
        <end position="327"/>
    </location>
</feature>
<gene>
    <name evidence="3" type="ORF">Micbo1qcDRAFT_126116</name>
</gene>
<name>A0A136INS5_9PEZI</name>
<dbReference type="OrthoDB" id="192832at2759"/>
<keyword evidence="3" id="KW-0430">Lectin</keyword>
<dbReference type="GO" id="GO:0004553">
    <property type="term" value="F:hydrolase activity, hydrolyzing O-glycosyl compounds"/>
    <property type="evidence" value="ECO:0007669"/>
    <property type="project" value="InterPro"/>
</dbReference>
<sequence length="327" mass="35619">MVRLNLASSLAAAVAFSGLSAHAIPLAGSEGESSPAAHLVSRDAPTSIPSGFRRRVFLENFVANSALSQTTWQYDLGTSYPGGPPQWGTWEVQRYTSDRSNILINGAGNLQIIPRKNSQTGEWTSSRIETKPVADFQCVDGGKIRVQASIRLGTGFTTQGANDGFWPAFWLLSPAFRGNYMSWPTTGELDILESVNGLPTAWNVAHCGTNPGGVCNEPNGLGGSTPMTRGVFNTYRLDIDRTAADWRQETIRWYLNDRLTRTLTPRDMQYNQDAWNSLVHRKKFILLNVAVGGGFPNGVAGYQTPTAKSVGGPQQGMEVDYVVVWST</sequence>
<organism evidence="3 4">
    <name type="scientific">Microdochium bolleyi</name>
    <dbReference type="NCBI Taxonomy" id="196109"/>
    <lineage>
        <taxon>Eukaryota</taxon>
        <taxon>Fungi</taxon>
        <taxon>Dikarya</taxon>
        <taxon>Ascomycota</taxon>
        <taxon>Pezizomycotina</taxon>
        <taxon>Sordariomycetes</taxon>
        <taxon>Xylariomycetidae</taxon>
        <taxon>Xylariales</taxon>
        <taxon>Microdochiaceae</taxon>
        <taxon>Microdochium</taxon>
    </lineage>
</organism>
<dbReference type="GO" id="GO:0030246">
    <property type="term" value="F:carbohydrate binding"/>
    <property type="evidence" value="ECO:0007669"/>
    <property type="project" value="UniProtKB-KW"/>
</dbReference>
<dbReference type="PROSITE" id="PS51762">
    <property type="entry name" value="GH16_2"/>
    <property type="match status" value="1"/>
</dbReference>
<evidence type="ECO:0000313" key="3">
    <source>
        <dbReference type="EMBL" id="KXJ86573.1"/>
    </source>
</evidence>
<dbReference type="EMBL" id="KQ964267">
    <property type="protein sequence ID" value="KXJ86573.1"/>
    <property type="molecule type" value="Genomic_DNA"/>
</dbReference>
<dbReference type="PANTHER" id="PTHR10963:SF60">
    <property type="entry name" value="GRAM-NEGATIVE BACTERIA-BINDING PROTEIN 1-RELATED"/>
    <property type="match status" value="1"/>
</dbReference>
<dbReference type="InterPro" id="IPR013320">
    <property type="entry name" value="ConA-like_dom_sf"/>
</dbReference>
<accession>A0A136INS5</accession>
<evidence type="ECO:0000256" key="1">
    <source>
        <dbReference type="SAM" id="SignalP"/>
    </source>
</evidence>
<feature type="signal peptide" evidence="1">
    <location>
        <begin position="1"/>
        <end position="21"/>
    </location>
</feature>
<protein>
    <submittedName>
        <fullName evidence="3">Concanavalin A-like lectin/glucanase domain-containing protein</fullName>
    </submittedName>
</protein>
<dbReference type="Gene3D" id="2.60.120.200">
    <property type="match status" value="1"/>
</dbReference>
<feature type="domain" description="GH16" evidence="2">
    <location>
        <begin position="27"/>
        <end position="327"/>
    </location>
</feature>